<dbReference type="Gene3D" id="3.40.390.70">
    <property type="match status" value="1"/>
</dbReference>
<sequence>MKKIYLLLMVAVMSLGFVSCSDDDPDGATIFPTDSPARDNLDQWLLKNYTYPYNVDFQYKWQKIESDMKYNLVPADSAKSAKLAIIVKYLWFDAYNEVAGQDFVKTYVPRVITLIGSPAYENTGTMVLGTAEGGYKVTLYMVNNLDDATLKDYDALTTYYFTTMHHEFTHILNQKKPYNTDFDRISESDYVSGDWYQVPNATALKKGFVRNYAMVEGREDFAETMAQYVTCTDAAWVAKLKTAGTKGAAIINQKLEMIRTYMKDSWNLDIDELHKAVQHRGREMSSLDLEHLK</sequence>
<gene>
    <name evidence="2" type="ORF">F7D31_04225</name>
</gene>
<dbReference type="Pfam" id="PF15890">
    <property type="entry name" value="Peptidase_Mx1"/>
    <property type="match status" value="1"/>
</dbReference>
<dbReference type="PROSITE" id="PS51257">
    <property type="entry name" value="PROKAR_LIPOPROTEIN"/>
    <property type="match status" value="1"/>
</dbReference>
<protein>
    <recommendedName>
        <fullName evidence="4">Substrate import-associated zinc metallohydrolase lipoprotein</fullName>
    </recommendedName>
</protein>
<evidence type="ECO:0000313" key="3">
    <source>
        <dbReference type="Proteomes" id="UP000421283"/>
    </source>
</evidence>
<dbReference type="NCBIfam" id="TIGR04549">
    <property type="entry name" value="LP_HExxH_w_tonB"/>
    <property type="match status" value="1"/>
</dbReference>
<feature type="signal peptide" evidence="1">
    <location>
        <begin position="1"/>
        <end position="21"/>
    </location>
</feature>
<evidence type="ECO:0000313" key="2">
    <source>
        <dbReference type="EMBL" id="MQO91882.1"/>
    </source>
</evidence>
<dbReference type="RefSeq" id="WP_153137637.1">
    <property type="nucleotide sequence ID" value="NZ_VZAP01000052.1"/>
</dbReference>
<dbReference type="Proteomes" id="UP000421283">
    <property type="component" value="Unassembled WGS sequence"/>
</dbReference>
<feature type="chain" id="PRO_5041673564" description="Substrate import-associated zinc metallohydrolase lipoprotein" evidence="1">
    <location>
        <begin position="22"/>
        <end position="293"/>
    </location>
</feature>
<evidence type="ECO:0008006" key="4">
    <source>
        <dbReference type="Google" id="ProtNLM"/>
    </source>
</evidence>
<accession>A0AA90VIP5</accession>
<keyword evidence="1" id="KW-0732">Signal</keyword>
<reference evidence="3" key="1">
    <citation type="submission" date="2019-09" db="EMBL/GenBank/DDBJ databases">
        <title>Distinct polysaccharide growth profiles of human intestinal Prevotella copri isolates.</title>
        <authorList>
            <person name="Fehlner-Peach H."/>
            <person name="Magnabosco C."/>
            <person name="Raghavan V."/>
            <person name="Scher J.U."/>
            <person name="Tett A."/>
            <person name="Cox L.M."/>
            <person name="Gottsegen C."/>
            <person name="Watters A."/>
            <person name="Wiltshire- Gordon J.D."/>
            <person name="Segata N."/>
            <person name="Bonneau R."/>
            <person name="Littman D.R."/>
        </authorList>
    </citation>
    <scope>NUCLEOTIDE SEQUENCE [LARGE SCALE GENOMIC DNA]</scope>
    <source>
        <strain evidence="3">iAU3127</strain>
    </source>
</reference>
<evidence type="ECO:0000256" key="1">
    <source>
        <dbReference type="SAM" id="SignalP"/>
    </source>
</evidence>
<proteinExistence type="predicted"/>
<comment type="caution">
    <text evidence="2">The sequence shown here is derived from an EMBL/GenBank/DDBJ whole genome shotgun (WGS) entry which is preliminary data.</text>
</comment>
<dbReference type="EMBL" id="VZAP01000052">
    <property type="protein sequence ID" value="MQO91882.1"/>
    <property type="molecule type" value="Genomic_DNA"/>
</dbReference>
<organism evidence="2 3">
    <name type="scientific">Segatella copri</name>
    <dbReference type="NCBI Taxonomy" id="165179"/>
    <lineage>
        <taxon>Bacteria</taxon>
        <taxon>Pseudomonadati</taxon>
        <taxon>Bacteroidota</taxon>
        <taxon>Bacteroidia</taxon>
        <taxon>Bacteroidales</taxon>
        <taxon>Prevotellaceae</taxon>
        <taxon>Segatella</taxon>
    </lineage>
</organism>
<name>A0AA90VIP5_9BACT</name>
<dbReference type="InterPro" id="IPR030890">
    <property type="entry name" value="LP_HExxH_w_TonB"/>
</dbReference>
<dbReference type="AlphaFoldDB" id="A0AA90VIP5"/>